<dbReference type="KEGG" id="lck:HN018_26020"/>
<geneLocation type="plasmid" evidence="2 3">
    <name>unnamed4</name>
</geneLocation>
<evidence type="ECO:0000313" key="2">
    <source>
        <dbReference type="EMBL" id="QKE93621.1"/>
    </source>
</evidence>
<accession>A0A6M8HZW6</accession>
<protein>
    <submittedName>
        <fullName evidence="2">Uncharacterized protein</fullName>
    </submittedName>
</protein>
<evidence type="ECO:0000256" key="1">
    <source>
        <dbReference type="SAM" id="MobiDB-lite"/>
    </source>
</evidence>
<dbReference type="RefSeq" id="WP_171837618.1">
    <property type="nucleotide sequence ID" value="NZ_CP053711.1"/>
</dbReference>
<proteinExistence type="predicted"/>
<feature type="region of interest" description="Disordered" evidence="1">
    <location>
        <begin position="1"/>
        <end position="20"/>
    </location>
</feature>
<evidence type="ECO:0000313" key="3">
    <source>
        <dbReference type="Proteomes" id="UP000500767"/>
    </source>
</evidence>
<gene>
    <name evidence="2" type="ORF">HN018_26020</name>
</gene>
<keyword evidence="2" id="KW-0614">Plasmid</keyword>
<reference evidence="2 3" key="1">
    <citation type="journal article" date="2014" name="World J. Microbiol. Biotechnol.">
        <title>Biodiversity and physiological characteristics of Antarctic and Arctic lichens-associated bacteria.</title>
        <authorList>
            <person name="Lee Y.M."/>
            <person name="Kim E.H."/>
            <person name="Lee H.K."/>
            <person name="Hong S.G."/>
        </authorList>
    </citation>
    <scope>NUCLEOTIDE SEQUENCE [LARGE SCALE GENOMIC DNA]</scope>
    <source>
        <strain evidence="2 3">PAMC 26569</strain>
        <plasmid evidence="2">unnamed4</plasmid>
    </source>
</reference>
<sequence>MQRDLIHGYGHRPARKAEQSRTLGDGIDLAIDFNLAVRPFNNAHRCPSGYPDCWLGSLLENFVAGRLRSEAAFLEVGEDRFVDKDLLFQA</sequence>
<organism evidence="2 3">
    <name type="scientific">Lichenicola cladoniae</name>
    <dbReference type="NCBI Taxonomy" id="1484109"/>
    <lineage>
        <taxon>Bacteria</taxon>
        <taxon>Pseudomonadati</taxon>
        <taxon>Pseudomonadota</taxon>
        <taxon>Alphaproteobacteria</taxon>
        <taxon>Acetobacterales</taxon>
        <taxon>Acetobacteraceae</taxon>
        <taxon>Lichenicola</taxon>
    </lineage>
</organism>
<keyword evidence="3" id="KW-1185">Reference proteome</keyword>
<name>A0A6M8HZW6_9PROT</name>
<dbReference type="EMBL" id="CP053711">
    <property type="protein sequence ID" value="QKE93621.1"/>
    <property type="molecule type" value="Genomic_DNA"/>
</dbReference>
<dbReference type="Proteomes" id="UP000500767">
    <property type="component" value="Plasmid unnamed4"/>
</dbReference>
<dbReference type="AlphaFoldDB" id="A0A6M8HZW6"/>